<feature type="domain" description="Helix-turn-helix" evidence="1">
    <location>
        <begin position="69"/>
        <end position="119"/>
    </location>
</feature>
<evidence type="ECO:0000313" key="5">
    <source>
        <dbReference type="Proteomes" id="UP000481616"/>
    </source>
</evidence>
<dbReference type="Proteomes" id="UP000481616">
    <property type="component" value="Unassembled WGS sequence"/>
</dbReference>
<dbReference type="InterPro" id="IPR038148">
    <property type="entry name" value="Tn1545/Tn916_Xis"/>
</dbReference>
<evidence type="ECO:0000313" key="3">
    <source>
        <dbReference type="EMBL" id="KAA5404129.1"/>
    </source>
</evidence>
<proteinExistence type="predicted"/>
<evidence type="ECO:0000259" key="1">
    <source>
        <dbReference type="Pfam" id="PF12728"/>
    </source>
</evidence>
<dbReference type="NCBIfam" id="TIGR01764">
    <property type="entry name" value="excise"/>
    <property type="match status" value="1"/>
</dbReference>
<comment type="caution">
    <text evidence="2">The sequence shown here is derived from an EMBL/GenBank/DDBJ whole genome shotgun (WGS) entry which is preliminary data.</text>
</comment>
<dbReference type="EMBL" id="VVZA01000011">
    <property type="protein sequence ID" value="KAA5404129.1"/>
    <property type="molecule type" value="Genomic_DNA"/>
</dbReference>
<dbReference type="Gene3D" id="3.90.105.50">
    <property type="match status" value="1"/>
</dbReference>
<dbReference type="Pfam" id="PF12728">
    <property type="entry name" value="HTH_17"/>
    <property type="match status" value="1"/>
</dbReference>
<sequence>MKQRRTNSGSSPVFRYIRQMENMVSKMTSEKPIERIQSLEQRIGEVDKIPNIENFVRQIKERMWITKEVLTISEASAYLGLSESYIYKLTASKQIPHYKPNGKLVYFNRKELCDWALRNQVKPHQEMAIKNNVL</sequence>
<dbReference type="RefSeq" id="WP_021947369.1">
    <property type="nucleotide sequence ID" value="NZ_JADNBX010000001.1"/>
</dbReference>
<dbReference type="EMBL" id="VVYY01000012">
    <property type="protein sequence ID" value="KAA5396768.1"/>
    <property type="molecule type" value="Genomic_DNA"/>
</dbReference>
<accession>A0A4Q5HP78</accession>
<evidence type="ECO:0000313" key="4">
    <source>
        <dbReference type="Proteomes" id="UP000441162"/>
    </source>
</evidence>
<dbReference type="InterPro" id="IPR010093">
    <property type="entry name" value="SinI_DNA-bd"/>
</dbReference>
<organism evidence="2 5">
    <name type="scientific">Phocaeicola dorei</name>
    <dbReference type="NCBI Taxonomy" id="357276"/>
    <lineage>
        <taxon>Bacteria</taxon>
        <taxon>Pseudomonadati</taxon>
        <taxon>Bacteroidota</taxon>
        <taxon>Bacteroidia</taxon>
        <taxon>Bacteroidales</taxon>
        <taxon>Bacteroidaceae</taxon>
        <taxon>Phocaeicola</taxon>
    </lineage>
</organism>
<name>A0A4Q5HP78_9BACT</name>
<evidence type="ECO:0000313" key="2">
    <source>
        <dbReference type="EMBL" id="KAA5396768.1"/>
    </source>
</evidence>
<dbReference type="SUPFAM" id="SSF46955">
    <property type="entry name" value="Putative DNA-binding domain"/>
    <property type="match status" value="1"/>
</dbReference>
<dbReference type="Proteomes" id="UP000441162">
    <property type="component" value="Unassembled WGS sequence"/>
</dbReference>
<protein>
    <submittedName>
        <fullName evidence="2">Helix-turn-helix domain-containing protein</fullName>
    </submittedName>
</protein>
<dbReference type="InterPro" id="IPR041657">
    <property type="entry name" value="HTH_17"/>
</dbReference>
<gene>
    <name evidence="3" type="ORF">F2Y51_13840</name>
    <name evidence="2" type="ORF">F2Y58_14775</name>
</gene>
<dbReference type="InterPro" id="IPR009061">
    <property type="entry name" value="DNA-bd_dom_put_sf"/>
</dbReference>
<dbReference type="AlphaFoldDB" id="A0A4Q5HP78"/>
<reference evidence="4 5" key="1">
    <citation type="journal article" date="2019" name="Nat. Med.">
        <title>A library of human gut bacterial isolates paired with longitudinal multiomics data enables mechanistic microbiome research.</title>
        <authorList>
            <person name="Poyet M."/>
            <person name="Groussin M."/>
            <person name="Gibbons S.M."/>
            <person name="Avila-Pacheco J."/>
            <person name="Jiang X."/>
            <person name="Kearney S.M."/>
            <person name="Perrotta A.R."/>
            <person name="Berdy B."/>
            <person name="Zhao S."/>
            <person name="Lieberman T.D."/>
            <person name="Swanson P.K."/>
            <person name="Smith M."/>
            <person name="Roesemann S."/>
            <person name="Alexander J.E."/>
            <person name="Rich S.A."/>
            <person name="Livny J."/>
            <person name="Vlamakis H."/>
            <person name="Clish C."/>
            <person name="Bullock K."/>
            <person name="Deik A."/>
            <person name="Scott J."/>
            <person name="Pierce K.A."/>
            <person name="Xavier R.J."/>
            <person name="Alm E.J."/>
        </authorList>
    </citation>
    <scope>NUCLEOTIDE SEQUENCE [LARGE SCALE GENOMIC DNA]</scope>
    <source>
        <strain evidence="2 5">BIOML-A1</strain>
        <strain evidence="3 4">BIOML-A4</strain>
    </source>
</reference>
<dbReference type="GO" id="GO:0003677">
    <property type="term" value="F:DNA binding"/>
    <property type="evidence" value="ECO:0007669"/>
    <property type="project" value="InterPro"/>
</dbReference>